<organism evidence="2 3">
    <name type="scientific">Euphydryas editha</name>
    <name type="common">Edith's checkerspot</name>
    <dbReference type="NCBI Taxonomy" id="104508"/>
    <lineage>
        <taxon>Eukaryota</taxon>
        <taxon>Metazoa</taxon>
        <taxon>Ecdysozoa</taxon>
        <taxon>Arthropoda</taxon>
        <taxon>Hexapoda</taxon>
        <taxon>Insecta</taxon>
        <taxon>Pterygota</taxon>
        <taxon>Neoptera</taxon>
        <taxon>Endopterygota</taxon>
        <taxon>Lepidoptera</taxon>
        <taxon>Glossata</taxon>
        <taxon>Ditrysia</taxon>
        <taxon>Papilionoidea</taxon>
        <taxon>Nymphalidae</taxon>
        <taxon>Nymphalinae</taxon>
        <taxon>Euphydryas</taxon>
    </lineage>
</organism>
<comment type="caution">
    <text evidence="2">The sequence shown here is derived from an EMBL/GenBank/DDBJ whole genome shotgun (WGS) entry which is preliminary data.</text>
</comment>
<protein>
    <submittedName>
        <fullName evidence="2">Uncharacterized protein</fullName>
    </submittedName>
</protein>
<feature type="compositionally biased region" description="Basic residues" evidence="1">
    <location>
        <begin position="28"/>
        <end position="37"/>
    </location>
</feature>
<accession>A0AAU9ULV1</accession>
<reference evidence="2" key="1">
    <citation type="submission" date="2022-03" db="EMBL/GenBank/DDBJ databases">
        <authorList>
            <person name="Tunstrom K."/>
        </authorList>
    </citation>
    <scope>NUCLEOTIDE SEQUENCE</scope>
</reference>
<sequence length="67" mass="7286">MFFASSKAAGAAPRLASWSGVFGWRARPPHPARKRRGAQVFHQEVSRRPPAPRGGLASAFPPIPPRK</sequence>
<evidence type="ECO:0000256" key="1">
    <source>
        <dbReference type="SAM" id="MobiDB-lite"/>
    </source>
</evidence>
<proteinExistence type="predicted"/>
<evidence type="ECO:0000313" key="2">
    <source>
        <dbReference type="EMBL" id="CAH2099077.1"/>
    </source>
</evidence>
<dbReference type="AlphaFoldDB" id="A0AAU9ULV1"/>
<dbReference type="EMBL" id="CAKOGL010000021">
    <property type="protein sequence ID" value="CAH2099077.1"/>
    <property type="molecule type" value="Genomic_DNA"/>
</dbReference>
<name>A0AAU9ULV1_EUPED</name>
<gene>
    <name evidence="2" type="ORF">EEDITHA_LOCUS14117</name>
</gene>
<feature type="region of interest" description="Disordered" evidence="1">
    <location>
        <begin position="28"/>
        <end position="67"/>
    </location>
</feature>
<evidence type="ECO:0000313" key="3">
    <source>
        <dbReference type="Proteomes" id="UP001153954"/>
    </source>
</evidence>
<dbReference type="Proteomes" id="UP001153954">
    <property type="component" value="Unassembled WGS sequence"/>
</dbReference>
<keyword evidence="3" id="KW-1185">Reference proteome</keyword>